<keyword evidence="1" id="KW-1133">Transmembrane helix</keyword>
<evidence type="ECO:0000313" key="3">
    <source>
        <dbReference type="Proteomes" id="UP000199110"/>
    </source>
</evidence>
<accession>A0A1I3QUI8</accession>
<feature type="transmembrane region" description="Helical" evidence="1">
    <location>
        <begin position="300"/>
        <end position="324"/>
    </location>
</feature>
<name>A0A1I3QUI8_9RHOB</name>
<feature type="transmembrane region" description="Helical" evidence="1">
    <location>
        <begin position="169"/>
        <end position="189"/>
    </location>
</feature>
<keyword evidence="3" id="KW-1185">Reference proteome</keyword>
<dbReference type="Proteomes" id="UP000199110">
    <property type="component" value="Unassembled WGS sequence"/>
</dbReference>
<keyword evidence="1" id="KW-0812">Transmembrane</keyword>
<feature type="transmembrane region" description="Helical" evidence="1">
    <location>
        <begin position="270"/>
        <end position="288"/>
    </location>
</feature>
<dbReference type="EMBL" id="FORA01000003">
    <property type="protein sequence ID" value="SFJ36921.1"/>
    <property type="molecule type" value="Genomic_DNA"/>
</dbReference>
<feature type="transmembrane region" description="Helical" evidence="1">
    <location>
        <begin position="78"/>
        <end position="102"/>
    </location>
</feature>
<dbReference type="STRING" id="390807.SAMN04488095_2650"/>
<keyword evidence="1" id="KW-0472">Membrane</keyword>
<dbReference type="AlphaFoldDB" id="A0A1I3QUI8"/>
<organism evidence="2 3">
    <name type="scientific">Jannaschia pohangensis</name>
    <dbReference type="NCBI Taxonomy" id="390807"/>
    <lineage>
        <taxon>Bacteria</taxon>
        <taxon>Pseudomonadati</taxon>
        <taxon>Pseudomonadota</taxon>
        <taxon>Alphaproteobacteria</taxon>
        <taxon>Rhodobacterales</taxon>
        <taxon>Roseobacteraceae</taxon>
        <taxon>Jannaschia</taxon>
    </lineage>
</organism>
<reference evidence="2 3" key="1">
    <citation type="submission" date="2016-10" db="EMBL/GenBank/DDBJ databases">
        <authorList>
            <person name="de Groot N.N."/>
        </authorList>
    </citation>
    <scope>NUCLEOTIDE SEQUENCE [LARGE SCALE GENOMIC DNA]</scope>
    <source>
        <strain evidence="2 3">DSM 19073</strain>
    </source>
</reference>
<evidence type="ECO:0008006" key="4">
    <source>
        <dbReference type="Google" id="ProtNLM"/>
    </source>
</evidence>
<sequence>MQFVQSSIPVLLAMAVLLVAWRRFGLAIFLGSAPFGMLAAFNLPAVGGTTIIAIDLAVLAMLAVMLTLPRGLPMTLGVVAPGGPGVLLMAFLGLAAIATIFLPRVFAGDIEVFSIGRVANQIGIVSRPLQPGGGNLSQLLRMILSVFAFIALAAYALRRPDPGPILQAVKVMTAVHVGLGLADILTNAANVEWMMSIFRTANYSLTLGQQMAGLNRMIGGFPEASAYGYMSLGLFGFWMSYWTRTRSTGTGAGIWLAASTFVLLRGTSSSAYVGAVLFMSVFVAVRLARMHGGSLRPRTIVIVMSVLALLPLGAMVAFTLYQLVPAVTEFVDRSLLDKLSTTSGVERMSWNVQAMGNFLDTNLMGAGLGSVRASQWLIATLATTGLAGTAVFVWFLTRLFRLPHGHLPEATADLVVSLKFGCLAFLARALVTKATPNLEIAFFAFAGLAAGLCLAHAKLRASVRTVAEVASGIPAFRSARPPRTSG</sequence>
<proteinExistence type="predicted"/>
<feature type="transmembrane region" description="Helical" evidence="1">
    <location>
        <begin position="437"/>
        <end position="455"/>
    </location>
</feature>
<feature type="transmembrane region" description="Helical" evidence="1">
    <location>
        <begin position="139"/>
        <end position="157"/>
    </location>
</feature>
<feature type="transmembrane region" description="Helical" evidence="1">
    <location>
        <begin position="376"/>
        <end position="400"/>
    </location>
</feature>
<evidence type="ECO:0000256" key="1">
    <source>
        <dbReference type="SAM" id="Phobius"/>
    </source>
</evidence>
<gene>
    <name evidence="2" type="ORF">SAMN04488095_2650</name>
</gene>
<evidence type="ECO:0000313" key="2">
    <source>
        <dbReference type="EMBL" id="SFJ36921.1"/>
    </source>
</evidence>
<feature type="transmembrane region" description="Helical" evidence="1">
    <location>
        <begin position="224"/>
        <end position="241"/>
    </location>
</feature>
<feature type="transmembrane region" description="Helical" evidence="1">
    <location>
        <begin position="43"/>
        <end position="66"/>
    </location>
</feature>
<protein>
    <recommendedName>
        <fullName evidence="4">O-antigen ligase like membrane protein</fullName>
    </recommendedName>
</protein>